<gene>
    <name evidence="2" type="ORF">ACFPCV_09780</name>
</gene>
<comment type="caution">
    <text evidence="2">The sequence shown here is derived from an EMBL/GenBank/DDBJ whole genome shotgun (WGS) entry which is preliminary data.</text>
</comment>
<keyword evidence="1" id="KW-0472">Membrane</keyword>
<proteinExistence type="predicted"/>
<dbReference type="EMBL" id="JBHSIS010000004">
    <property type="protein sequence ID" value="MFC4853797.1"/>
    <property type="molecule type" value="Genomic_DNA"/>
</dbReference>
<feature type="transmembrane region" description="Helical" evidence="1">
    <location>
        <begin position="142"/>
        <end position="164"/>
    </location>
</feature>
<evidence type="ECO:0000313" key="2">
    <source>
        <dbReference type="EMBL" id="MFC4853797.1"/>
    </source>
</evidence>
<organism evidence="2 3">
    <name type="scientific">Actinophytocola glycyrrhizae</name>
    <dbReference type="NCBI Taxonomy" id="2044873"/>
    <lineage>
        <taxon>Bacteria</taxon>
        <taxon>Bacillati</taxon>
        <taxon>Actinomycetota</taxon>
        <taxon>Actinomycetes</taxon>
        <taxon>Pseudonocardiales</taxon>
        <taxon>Pseudonocardiaceae</taxon>
    </lineage>
</organism>
<accession>A0ABV9RXW0</accession>
<dbReference type="RefSeq" id="WP_378055769.1">
    <property type="nucleotide sequence ID" value="NZ_JBHSIS010000004.1"/>
</dbReference>
<name>A0ABV9RXW0_9PSEU</name>
<keyword evidence="1" id="KW-0812">Transmembrane</keyword>
<feature type="transmembrane region" description="Helical" evidence="1">
    <location>
        <begin position="184"/>
        <end position="202"/>
    </location>
</feature>
<evidence type="ECO:0008006" key="4">
    <source>
        <dbReference type="Google" id="ProtNLM"/>
    </source>
</evidence>
<evidence type="ECO:0000256" key="1">
    <source>
        <dbReference type="SAM" id="Phobius"/>
    </source>
</evidence>
<keyword evidence="3" id="KW-1185">Reference proteome</keyword>
<evidence type="ECO:0000313" key="3">
    <source>
        <dbReference type="Proteomes" id="UP001595859"/>
    </source>
</evidence>
<sequence>MGVEMARGQSPIEPAKTVVGVVLALVGVGVLLTATGVLLGSGSIFGIGRNEVCVDARNGVVGVSAASNVPVADVVDGVRATLSTVTLCDGQPTLVQRVLRVLNELPSILVFVGSLMLAISVFRAADSAGIFTDRLARRMRLLGWFILLGELVATLTEALSRIWLTQTMVTTSIEANAWLSDWNIPLLGVFIGAVLLSFSRVIRISARMRVDLEGTV</sequence>
<reference evidence="3" key="1">
    <citation type="journal article" date="2019" name="Int. J. Syst. Evol. Microbiol.">
        <title>The Global Catalogue of Microorganisms (GCM) 10K type strain sequencing project: providing services to taxonomists for standard genome sequencing and annotation.</title>
        <authorList>
            <consortium name="The Broad Institute Genomics Platform"/>
            <consortium name="The Broad Institute Genome Sequencing Center for Infectious Disease"/>
            <person name="Wu L."/>
            <person name="Ma J."/>
        </authorList>
    </citation>
    <scope>NUCLEOTIDE SEQUENCE [LARGE SCALE GENOMIC DNA]</scope>
    <source>
        <strain evidence="3">ZS-22-S1</strain>
    </source>
</reference>
<keyword evidence="1" id="KW-1133">Transmembrane helix</keyword>
<dbReference type="Proteomes" id="UP001595859">
    <property type="component" value="Unassembled WGS sequence"/>
</dbReference>
<protein>
    <recommendedName>
        <fullName evidence="4">DUF2975 domain-containing protein</fullName>
    </recommendedName>
</protein>
<feature type="transmembrane region" description="Helical" evidence="1">
    <location>
        <begin position="21"/>
        <end position="47"/>
    </location>
</feature>
<feature type="transmembrane region" description="Helical" evidence="1">
    <location>
        <begin position="105"/>
        <end position="122"/>
    </location>
</feature>